<proteinExistence type="predicted"/>
<dbReference type="InterPro" id="IPR002110">
    <property type="entry name" value="Ankyrin_rpt"/>
</dbReference>
<keyword evidence="2" id="KW-1133">Transmembrane helix</keyword>
<name>A0A9D4WW65_PEA</name>
<evidence type="ECO:0000313" key="5">
    <source>
        <dbReference type="Proteomes" id="UP001058974"/>
    </source>
</evidence>
<dbReference type="Gramene" id="Psat5g168640.1">
    <property type="protein sequence ID" value="Psat5g168640.1.cds"/>
    <property type="gene ID" value="Psat5g168640"/>
</dbReference>
<dbReference type="PANTHER" id="PTHR24177:SF332">
    <property type="entry name" value="REPEAT PROTEIN, PUTATIVE-RELATED"/>
    <property type="match status" value="1"/>
</dbReference>
<dbReference type="Pfam" id="PF13962">
    <property type="entry name" value="PGG"/>
    <property type="match status" value="1"/>
</dbReference>
<dbReference type="SUPFAM" id="SSF48403">
    <property type="entry name" value="Ankyrin repeat"/>
    <property type="match status" value="2"/>
</dbReference>
<dbReference type="GO" id="GO:0005886">
    <property type="term" value="C:plasma membrane"/>
    <property type="evidence" value="ECO:0007669"/>
    <property type="project" value="UniProtKB-SubCell"/>
</dbReference>
<sequence>MSIIDVGEYIYDTAYTSEEDKLRGCTIEGKWEEVEKLYKSDPKFSTIKINKSRGTALHVAVNDDNEEVVRNLVDSIISQKNEKALECKNEKGDTPLHLAASRGFKEICECIIGKNGERKYLIDIDNNDGESPLFLAALSWQKQTFVYLFNFKPGKSDCDVDGNYSYSKDLIRSNGDSILHCAIRREFFDLALIIIDKYPDLIVIPNRRGFSPLKLLATRPSAFKSGCKMIWWKRILYHCIPVGILKVEEAVKYYAMKQSESGSNKKCPKNYDTCYFFLHNCKKYAYPLIPLAKRLLLNETTSTPAYGSENMGDKHKVLQNCQQRNIPMQSEHKLLPENYATCLWFVKFAYIYILGLSGVGVEEITKIKQKHKWSGQLLKRFMENPYESYLGTGAKPTRYDSGTDFISVYKPNQGDNNSEEPKISTTLENETTILTAARNDIVEIMDELITKIPKISTTLESEAAILTEAKNGIVEIVDELLTKIPKTSEMLESERAILTAARNGIVEMVDELIIKIPSSIYEVNLENKNVLLVAVENRRTNVVEALRKRFEECNKNAIFDNLMQCVDMEDNTVLHLAATRSDRDWHISGAALQMMWHIKWFQYTKGLVPEHFTVRTNKKDKTAGELFKNSHATLVQDGSAWLKDTSESCSVVAALLAGVSFATSSTVPGGNQSDTGEPTLEGRPAFDAFAMSSVIGLCFSVTALIMFLSILTSRKEAKDFRIDLPRKLLLGLSSLFLSIVAMFIAFCSGHFFLIDHKYKHVVFLIYTVTCFPVTLYAVAQLPLYIDLLKGIVTKVPKTSDKGEGF</sequence>
<feature type="transmembrane region" description="Helical" evidence="2">
    <location>
        <begin position="728"/>
        <end position="754"/>
    </location>
</feature>
<dbReference type="InterPro" id="IPR026961">
    <property type="entry name" value="PGG_dom"/>
</dbReference>
<evidence type="ECO:0000259" key="3">
    <source>
        <dbReference type="Pfam" id="PF13962"/>
    </source>
</evidence>
<dbReference type="OrthoDB" id="1426292at2759"/>
<gene>
    <name evidence="4" type="ORF">KIW84_054749</name>
</gene>
<evidence type="ECO:0000313" key="4">
    <source>
        <dbReference type="EMBL" id="KAI5409047.1"/>
    </source>
</evidence>
<dbReference type="SMART" id="SM00248">
    <property type="entry name" value="ANK"/>
    <property type="match status" value="5"/>
</dbReference>
<dbReference type="Pfam" id="PF12796">
    <property type="entry name" value="Ank_2"/>
    <property type="match status" value="1"/>
</dbReference>
<dbReference type="AlphaFoldDB" id="A0A9D4WW65"/>
<keyword evidence="5" id="KW-1185">Reference proteome</keyword>
<comment type="subcellular location">
    <subcellularLocation>
        <location evidence="1">Cell membrane</location>
        <topology evidence="1">Peripheral membrane protein</topology>
        <orientation evidence="1">Cytoplasmic side</orientation>
    </subcellularLocation>
</comment>
<dbReference type="Proteomes" id="UP001058974">
    <property type="component" value="Chromosome 5"/>
</dbReference>
<protein>
    <recommendedName>
        <fullName evidence="3">PGG domain-containing protein</fullName>
    </recommendedName>
</protein>
<dbReference type="Gene3D" id="1.25.40.20">
    <property type="entry name" value="Ankyrin repeat-containing domain"/>
    <property type="match status" value="2"/>
</dbReference>
<feature type="transmembrane region" description="Helical" evidence="2">
    <location>
        <begin position="688"/>
        <end position="708"/>
    </location>
</feature>
<accession>A0A9D4WW65</accession>
<evidence type="ECO:0000256" key="1">
    <source>
        <dbReference type="ARBA" id="ARBA00004413"/>
    </source>
</evidence>
<dbReference type="Gramene" id="Psat05G0474900-T1">
    <property type="protein sequence ID" value="KAI5409047.1"/>
    <property type="gene ID" value="KIW84_054749"/>
</dbReference>
<organism evidence="4 5">
    <name type="scientific">Pisum sativum</name>
    <name type="common">Garden pea</name>
    <name type="synonym">Lathyrus oleraceus</name>
    <dbReference type="NCBI Taxonomy" id="3888"/>
    <lineage>
        <taxon>Eukaryota</taxon>
        <taxon>Viridiplantae</taxon>
        <taxon>Streptophyta</taxon>
        <taxon>Embryophyta</taxon>
        <taxon>Tracheophyta</taxon>
        <taxon>Spermatophyta</taxon>
        <taxon>Magnoliopsida</taxon>
        <taxon>eudicotyledons</taxon>
        <taxon>Gunneridae</taxon>
        <taxon>Pentapetalae</taxon>
        <taxon>rosids</taxon>
        <taxon>fabids</taxon>
        <taxon>Fabales</taxon>
        <taxon>Fabaceae</taxon>
        <taxon>Papilionoideae</taxon>
        <taxon>50 kb inversion clade</taxon>
        <taxon>NPAAA clade</taxon>
        <taxon>Hologalegina</taxon>
        <taxon>IRL clade</taxon>
        <taxon>Fabeae</taxon>
        <taxon>Lathyrus</taxon>
    </lineage>
</organism>
<keyword evidence="2" id="KW-0472">Membrane</keyword>
<feature type="domain" description="PGG" evidence="3">
    <location>
        <begin position="640"/>
        <end position="752"/>
    </location>
</feature>
<comment type="caution">
    <text evidence="4">The sequence shown here is derived from an EMBL/GenBank/DDBJ whole genome shotgun (WGS) entry which is preliminary data.</text>
</comment>
<reference evidence="4 5" key="1">
    <citation type="journal article" date="2022" name="Nat. Genet.">
        <title>Improved pea reference genome and pan-genome highlight genomic features and evolutionary characteristics.</title>
        <authorList>
            <person name="Yang T."/>
            <person name="Liu R."/>
            <person name="Luo Y."/>
            <person name="Hu S."/>
            <person name="Wang D."/>
            <person name="Wang C."/>
            <person name="Pandey M.K."/>
            <person name="Ge S."/>
            <person name="Xu Q."/>
            <person name="Li N."/>
            <person name="Li G."/>
            <person name="Huang Y."/>
            <person name="Saxena R.K."/>
            <person name="Ji Y."/>
            <person name="Li M."/>
            <person name="Yan X."/>
            <person name="He Y."/>
            <person name="Liu Y."/>
            <person name="Wang X."/>
            <person name="Xiang C."/>
            <person name="Varshney R.K."/>
            <person name="Ding H."/>
            <person name="Gao S."/>
            <person name="Zong X."/>
        </authorList>
    </citation>
    <scope>NUCLEOTIDE SEQUENCE [LARGE SCALE GENOMIC DNA]</scope>
    <source>
        <strain evidence="4 5">cv. Zhongwan 6</strain>
    </source>
</reference>
<dbReference type="EMBL" id="JAMSHJ010000005">
    <property type="protein sequence ID" value="KAI5409047.1"/>
    <property type="molecule type" value="Genomic_DNA"/>
</dbReference>
<dbReference type="PANTHER" id="PTHR24177">
    <property type="entry name" value="CASKIN"/>
    <property type="match status" value="1"/>
</dbReference>
<keyword evidence="2" id="KW-0812">Transmembrane</keyword>
<dbReference type="InterPro" id="IPR036770">
    <property type="entry name" value="Ankyrin_rpt-contain_sf"/>
</dbReference>
<evidence type="ECO:0000256" key="2">
    <source>
        <dbReference type="SAM" id="Phobius"/>
    </source>
</evidence>
<feature type="transmembrane region" description="Helical" evidence="2">
    <location>
        <begin position="760"/>
        <end position="779"/>
    </location>
</feature>